<accession>A0AAV0N669</accession>
<reference evidence="3" key="1">
    <citation type="submission" date="2022-08" db="EMBL/GenBank/DDBJ databases">
        <authorList>
            <person name="Gutierrez-Valencia J."/>
        </authorList>
    </citation>
    <scope>NUCLEOTIDE SEQUENCE</scope>
</reference>
<organism evidence="3 4">
    <name type="scientific">Linum tenue</name>
    <dbReference type="NCBI Taxonomy" id="586396"/>
    <lineage>
        <taxon>Eukaryota</taxon>
        <taxon>Viridiplantae</taxon>
        <taxon>Streptophyta</taxon>
        <taxon>Embryophyta</taxon>
        <taxon>Tracheophyta</taxon>
        <taxon>Spermatophyta</taxon>
        <taxon>Magnoliopsida</taxon>
        <taxon>eudicotyledons</taxon>
        <taxon>Gunneridae</taxon>
        <taxon>Pentapetalae</taxon>
        <taxon>rosids</taxon>
        <taxon>fabids</taxon>
        <taxon>Malpighiales</taxon>
        <taxon>Linaceae</taxon>
        <taxon>Linum</taxon>
    </lineage>
</organism>
<name>A0AAV0N669_9ROSI</name>
<feature type="non-terminal residue" evidence="3">
    <location>
        <position position="1"/>
    </location>
</feature>
<dbReference type="EMBL" id="CAMGYJ010000008">
    <property type="protein sequence ID" value="CAI0453953.1"/>
    <property type="molecule type" value="Genomic_DNA"/>
</dbReference>
<feature type="transmembrane region" description="Helical" evidence="2">
    <location>
        <begin position="78"/>
        <end position="99"/>
    </location>
</feature>
<dbReference type="Proteomes" id="UP001154282">
    <property type="component" value="Unassembled WGS sequence"/>
</dbReference>
<evidence type="ECO:0000256" key="1">
    <source>
        <dbReference type="SAM" id="MobiDB-lite"/>
    </source>
</evidence>
<proteinExistence type="predicted"/>
<keyword evidence="2" id="KW-0812">Transmembrane</keyword>
<evidence type="ECO:0000313" key="3">
    <source>
        <dbReference type="EMBL" id="CAI0453953.1"/>
    </source>
</evidence>
<feature type="region of interest" description="Disordered" evidence="1">
    <location>
        <begin position="1"/>
        <end position="70"/>
    </location>
</feature>
<keyword evidence="4" id="KW-1185">Reference proteome</keyword>
<dbReference type="AlphaFoldDB" id="A0AAV0N669"/>
<protein>
    <submittedName>
        <fullName evidence="3">Uncharacterized protein</fullName>
    </submittedName>
</protein>
<keyword evidence="2" id="KW-1133">Transmembrane helix</keyword>
<keyword evidence="2" id="KW-0472">Membrane</keyword>
<evidence type="ECO:0000313" key="4">
    <source>
        <dbReference type="Proteomes" id="UP001154282"/>
    </source>
</evidence>
<comment type="caution">
    <text evidence="3">The sequence shown here is derived from an EMBL/GenBank/DDBJ whole genome shotgun (WGS) entry which is preliminary data.</text>
</comment>
<evidence type="ECO:0000256" key="2">
    <source>
        <dbReference type="SAM" id="Phobius"/>
    </source>
</evidence>
<feature type="compositionally biased region" description="Pro residues" evidence="1">
    <location>
        <begin position="39"/>
        <end position="50"/>
    </location>
</feature>
<gene>
    <name evidence="3" type="ORF">LITE_LOCUS31803</name>
</gene>
<sequence length="299" mass="32464">CSSSSSSSSSSSQSRSPLLPQHHNDKSTSAVVDPTTTNDPPPPPPPPSPVPDDSLPAAVDPNNKTESKVHSSLPPWEVALLLFLLALLFFGIPITDMIYDQLPPYSPIADVVSAFVSVSNTNNNDSDTSGLTGGTAGRVLSTTNWAIVLRLDSNIGDCCPSLHLYRIQASLFHADGDHHRPLASTRRFTGLNMDNAAREGRDVTFSIQFRAGGGVLDGTEPTLRFKVVVLVWARLKPEAFPARYYLARISCDPFWIGSSNIEISTISSDHKKCHVHVIRQNKPSSLDESRANIKDKKIN</sequence>
<feature type="compositionally biased region" description="Low complexity" evidence="1">
    <location>
        <begin position="1"/>
        <end position="16"/>
    </location>
</feature>